<gene>
    <name evidence="1" type="ORF">Ato02nite_040740</name>
</gene>
<evidence type="ECO:0000313" key="1">
    <source>
        <dbReference type="EMBL" id="GIM92281.1"/>
    </source>
</evidence>
<dbReference type="EMBL" id="BOQN01000052">
    <property type="protein sequence ID" value="GIM92281.1"/>
    <property type="molecule type" value="Genomic_DNA"/>
</dbReference>
<protein>
    <submittedName>
        <fullName evidence="1">Uncharacterized protein</fullName>
    </submittedName>
</protein>
<keyword evidence="2" id="KW-1185">Reference proteome</keyword>
<proteinExistence type="predicted"/>
<dbReference type="AlphaFoldDB" id="A0A919TCH7"/>
<comment type="caution">
    <text evidence="1">The sequence shown here is derived from an EMBL/GenBank/DDBJ whole genome shotgun (WGS) entry which is preliminary data.</text>
</comment>
<accession>A0A919TCH7</accession>
<dbReference type="Proteomes" id="UP000677082">
    <property type="component" value="Unassembled WGS sequence"/>
</dbReference>
<organism evidence="1 2">
    <name type="scientific">Paractinoplanes toevensis</name>
    <dbReference type="NCBI Taxonomy" id="571911"/>
    <lineage>
        <taxon>Bacteria</taxon>
        <taxon>Bacillati</taxon>
        <taxon>Actinomycetota</taxon>
        <taxon>Actinomycetes</taxon>
        <taxon>Micromonosporales</taxon>
        <taxon>Micromonosporaceae</taxon>
        <taxon>Paractinoplanes</taxon>
    </lineage>
</organism>
<evidence type="ECO:0000313" key="2">
    <source>
        <dbReference type="Proteomes" id="UP000677082"/>
    </source>
</evidence>
<sequence>MHSTAVLAACRAAWMRPSACIDPDASTMMISVAPEVRRPPSAPDDVTVTIALTSVAPSARNSFWKASAVYGIPTP</sequence>
<name>A0A919TCH7_9ACTN</name>
<reference evidence="1 2" key="1">
    <citation type="submission" date="2021-03" db="EMBL/GenBank/DDBJ databases">
        <title>Whole genome shotgun sequence of Actinoplanes toevensis NBRC 105298.</title>
        <authorList>
            <person name="Komaki H."/>
            <person name="Tamura T."/>
        </authorList>
    </citation>
    <scope>NUCLEOTIDE SEQUENCE [LARGE SCALE GENOMIC DNA]</scope>
    <source>
        <strain evidence="1 2">NBRC 105298</strain>
    </source>
</reference>